<dbReference type="PANTHER" id="PTHR21314:SF0">
    <property type="entry name" value="QUEUOSINE 5'-PHOSPHATE N-GLYCOSYLASE_HYDROLASE"/>
    <property type="match status" value="1"/>
</dbReference>
<keyword evidence="8" id="KW-1185">Reference proteome</keyword>
<protein>
    <recommendedName>
        <fullName evidence="3 6">Queuosine 5'-phosphate N-glycosylase/hydrolase</fullName>
        <ecNumber evidence="6">3.2.2.-</ecNumber>
    </recommendedName>
    <alternativeName>
        <fullName evidence="4 6">Queuosine-nucleotide N-glycosylase/hydrolase</fullName>
    </alternativeName>
</protein>
<evidence type="ECO:0000313" key="7">
    <source>
        <dbReference type="EMBL" id="KAJ3225259.1"/>
    </source>
</evidence>
<proteinExistence type="inferred from homology"/>
<dbReference type="GO" id="GO:0006400">
    <property type="term" value="P:tRNA modification"/>
    <property type="evidence" value="ECO:0007669"/>
    <property type="project" value="TreeGrafter"/>
</dbReference>
<comment type="function">
    <text evidence="6">Catalyzes the hydrolysis of queuosine 5'-phosphate, releasing the nucleobase queuine (q). Is required for salvage of queuine from exogenous queuosine (Q) that is imported and then converted to queuosine 5'-phosphate intracellularly.</text>
</comment>
<dbReference type="GO" id="GO:0016787">
    <property type="term" value="F:hydrolase activity"/>
    <property type="evidence" value="ECO:0007669"/>
    <property type="project" value="UniProtKB-KW"/>
</dbReference>
<dbReference type="PANTHER" id="PTHR21314">
    <property type="entry name" value="QUEUOSINE 5'-PHOSPHATE N-GLYCOSYLASE_HYDROLASE-RELATED"/>
    <property type="match status" value="1"/>
</dbReference>
<evidence type="ECO:0000313" key="8">
    <source>
        <dbReference type="Proteomes" id="UP001211065"/>
    </source>
</evidence>
<evidence type="ECO:0000256" key="3">
    <source>
        <dbReference type="ARBA" id="ARBA00035306"/>
    </source>
</evidence>
<evidence type="ECO:0000256" key="2">
    <source>
        <dbReference type="ARBA" id="ARBA00035119"/>
    </source>
</evidence>
<sequence>MSNKVLISAEFVSNNSKNVFLGNDNEIEKAASFILKGCENRMKISLKFCDLLGMEEQKYSPKTWRDHKLHPQELNFETVDFIFFLDLMNFSFWSESDVLFTVKYKGVPYTGYWSLCALIHRSLDEGKNIINANFMKNVTREELKYIFRSDTECDISLFEERLKSINDAGKILVEKFDGTFVNVIKLAEGSCKTLIQLVCENFYTFNDTSIYQSEKVYIYKRVQILVADLWACFEGAKGSPGYFYDLEEITMFADYRVPQALIYLGLIKYSNSLLNKLRLPFPENILEKDSELEIEIRMVSIWSVEMVKRQMVKVLKSQQASTVEAKNINSILIDFYIWDLAKRNQNAMKEIPIHKCRTVFY</sequence>
<reference evidence="7" key="1">
    <citation type="submission" date="2020-05" db="EMBL/GenBank/DDBJ databases">
        <title>Phylogenomic resolution of chytrid fungi.</title>
        <authorList>
            <person name="Stajich J.E."/>
            <person name="Amses K."/>
            <person name="Simmons R."/>
            <person name="Seto K."/>
            <person name="Myers J."/>
            <person name="Bonds A."/>
            <person name="Quandt C.A."/>
            <person name="Barry K."/>
            <person name="Liu P."/>
            <person name="Grigoriev I."/>
            <person name="Longcore J.E."/>
            <person name="James T.Y."/>
        </authorList>
    </citation>
    <scope>NUCLEOTIDE SEQUENCE</scope>
    <source>
        <strain evidence="7">JEL0476</strain>
    </source>
</reference>
<evidence type="ECO:0000256" key="5">
    <source>
        <dbReference type="ARBA" id="ARBA00048204"/>
    </source>
</evidence>
<comment type="caution">
    <text evidence="7">The sequence shown here is derived from an EMBL/GenBank/DDBJ whole genome shotgun (WGS) entry which is preliminary data.</text>
</comment>
<dbReference type="EC" id="3.2.2.-" evidence="6"/>
<dbReference type="EMBL" id="JADGJW010000066">
    <property type="protein sequence ID" value="KAJ3225259.1"/>
    <property type="molecule type" value="Genomic_DNA"/>
</dbReference>
<evidence type="ECO:0000256" key="6">
    <source>
        <dbReference type="RuleBase" id="RU365002"/>
    </source>
</evidence>
<accession>A0AAD5U6W9</accession>
<comment type="catalytic activity">
    <reaction evidence="5 6">
        <text>queuosine 5'-phosphate + H2O = queuine + D-ribose 5-phosphate</text>
        <dbReference type="Rhea" id="RHEA:75387"/>
        <dbReference type="ChEBI" id="CHEBI:15377"/>
        <dbReference type="ChEBI" id="CHEBI:17433"/>
        <dbReference type="ChEBI" id="CHEBI:78346"/>
        <dbReference type="ChEBI" id="CHEBI:194371"/>
    </reaction>
    <physiologicalReaction direction="left-to-right" evidence="5 6">
        <dbReference type="Rhea" id="RHEA:75388"/>
    </physiologicalReaction>
</comment>
<gene>
    <name evidence="7" type="ORF">HK099_007085</name>
</gene>
<name>A0AAD5U6W9_9FUNG</name>
<dbReference type="Proteomes" id="UP001211065">
    <property type="component" value="Unassembled WGS sequence"/>
</dbReference>
<comment type="similarity">
    <text evidence="2 6">Belongs to the QNG1 protein family.</text>
</comment>
<evidence type="ECO:0000256" key="4">
    <source>
        <dbReference type="ARBA" id="ARBA00035393"/>
    </source>
</evidence>
<dbReference type="InterPro" id="IPR019438">
    <property type="entry name" value="Q_salvage"/>
</dbReference>
<keyword evidence="1 6" id="KW-0378">Hydrolase</keyword>
<organism evidence="7 8">
    <name type="scientific">Clydaea vesicula</name>
    <dbReference type="NCBI Taxonomy" id="447962"/>
    <lineage>
        <taxon>Eukaryota</taxon>
        <taxon>Fungi</taxon>
        <taxon>Fungi incertae sedis</taxon>
        <taxon>Chytridiomycota</taxon>
        <taxon>Chytridiomycota incertae sedis</taxon>
        <taxon>Chytridiomycetes</taxon>
        <taxon>Lobulomycetales</taxon>
        <taxon>Lobulomycetaceae</taxon>
        <taxon>Clydaea</taxon>
    </lineage>
</organism>
<dbReference type="AlphaFoldDB" id="A0AAD5U6W9"/>
<evidence type="ECO:0000256" key="1">
    <source>
        <dbReference type="ARBA" id="ARBA00022801"/>
    </source>
</evidence>
<dbReference type="Pfam" id="PF10343">
    <property type="entry name" value="Q_salvage"/>
    <property type="match status" value="1"/>
</dbReference>